<dbReference type="EMBL" id="CARXXK010001395">
    <property type="protein sequence ID" value="CAI6375957.1"/>
    <property type="molecule type" value="Genomic_DNA"/>
</dbReference>
<sequence length="435" mass="49906">MGIETKYLVGQGYDGAASMSGIFNGTQAHIRTKHPMALYIHCSSHCLNLAISFSCKIPDIRNCMGTMQTVCNFFSYPKRSNVLLGTITKLLPDEKSFKLKKFCPTRWVERHDAVILYYELQPAIISALEDISLWKDTDTSSAANQLLASIHQFKFQISMMILVKLFSISVSLSKFLQTENVDLENALSFAENTQATLKDIRLNADKEFNELFKSIEKICSTLEIAVCVPRISCRQTHRNNVDVDTPESYYRVAVFIPFLDNFIEQLHNRFLEHRSILMSFDCLIPKPNCKVTKDIEDQFKLLLETYKDILNDDILNEYSCCAELKLWHNSFEYQAQCSQQSKITVTDLFFQCNSEMYTIISKLLQIFITLPVTTASGERSFSTLRRIKTYLRNTTGQNRLNGLSMLNIHRDIIITPEEIVNEMGKTSNKRLALHL</sequence>
<accession>A0AAV0Y8J8</accession>
<proteinExistence type="predicted"/>
<gene>
    <name evidence="2" type="ORF">MEUPH1_LOCUS29391</name>
</gene>
<dbReference type="PANTHER" id="PTHR46289">
    <property type="entry name" value="52 KDA REPRESSOR OF THE INHIBITOR OF THE PROTEIN KINASE-LIKE PROTEIN-RELATED"/>
    <property type="match status" value="1"/>
</dbReference>
<evidence type="ECO:0000313" key="3">
    <source>
        <dbReference type="Proteomes" id="UP001160148"/>
    </source>
</evidence>
<feature type="domain" description="HAT C-terminal dimerisation" evidence="1">
    <location>
        <begin position="349"/>
        <end position="411"/>
    </location>
</feature>
<dbReference type="InterPro" id="IPR052958">
    <property type="entry name" value="IFN-induced_PKR_regulator"/>
</dbReference>
<evidence type="ECO:0000313" key="2">
    <source>
        <dbReference type="EMBL" id="CAI6375957.1"/>
    </source>
</evidence>
<keyword evidence="3" id="KW-1185">Reference proteome</keyword>
<dbReference type="InterPro" id="IPR008906">
    <property type="entry name" value="HATC_C_dom"/>
</dbReference>
<dbReference type="GO" id="GO:0046983">
    <property type="term" value="F:protein dimerization activity"/>
    <property type="evidence" value="ECO:0007669"/>
    <property type="project" value="InterPro"/>
</dbReference>
<organism evidence="2 3">
    <name type="scientific">Macrosiphum euphorbiae</name>
    <name type="common">potato aphid</name>
    <dbReference type="NCBI Taxonomy" id="13131"/>
    <lineage>
        <taxon>Eukaryota</taxon>
        <taxon>Metazoa</taxon>
        <taxon>Ecdysozoa</taxon>
        <taxon>Arthropoda</taxon>
        <taxon>Hexapoda</taxon>
        <taxon>Insecta</taxon>
        <taxon>Pterygota</taxon>
        <taxon>Neoptera</taxon>
        <taxon>Paraneoptera</taxon>
        <taxon>Hemiptera</taxon>
        <taxon>Sternorrhyncha</taxon>
        <taxon>Aphidomorpha</taxon>
        <taxon>Aphidoidea</taxon>
        <taxon>Aphididae</taxon>
        <taxon>Macrosiphini</taxon>
        <taxon>Macrosiphum</taxon>
    </lineage>
</organism>
<name>A0AAV0Y8J8_9HEMI</name>
<reference evidence="2 3" key="1">
    <citation type="submission" date="2023-01" db="EMBL/GenBank/DDBJ databases">
        <authorList>
            <person name="Whitehead M."/>
        </authorList>
    </citation>
    <scope>NUCLEOTIDE SEQUENCE [LARGE SCALE GENOMIC DNA]</scope>
</reference>
<evidence type="ECO:0000259" key="1">
    <source>
        <dbReference type="Pfam" id="PF05699"/>
    </source>
</evidence>
<dbReference type="InterPro" id="IPR012337">
    <property type="entry name" value="RNaseH-like_sf"/>
</dbReference>
<dbReference type="SUPFAM" id="SSF53098">
    <property type="entry name" value="Ribonuclease H-like"/>
    <property type="match status" value="1"/>
</dbReference>
<comment type="caution">
    <text evidence="2">The sequence shown here is derived from an EMBL/GenBank/DDBJ whole genome shotgun (WGS) entry which is preliminary data.</text>
</comment>
<dbReference type="Pfam" id="PF05699">
    <property type="entry name" value="Dimer_Tnp_hAT"/>
    <property type="match status" value="1"/>
</dbReference>
<protein>
    <recommendedName>
        <fullName evidence="1">HAT C-terminal dimerisation domain-containing protein</fullName>
    </recommendedName>
</protein>
<dbReference type="PANTHER" id="PTHR46289:SF14">
    <property type="entry name" value="DUF4371 DOMAIN-CONTAINING PROTEIN"/>
    <property type="match status" value="1"/>
</dbReference>
<dbReference type="Proteomes" id="UP001160148">
    <property type="component" value="Unassembled WGS sequence"/>
</dbReference>
<dbReference type="AlphaFoldDB" id="A0AAV0Y8J8"/>